<reference evidence="2" key="1">
    <citation type="submission" date="2021-01" db="EMBL/GenBank/DDBJ databases">
        <authorList>
            <person name="Corre E."/>
            <person name="Pelletier E."/>
            <person name="Niang G."/>
            <person name="Scheremetjew M."/>
            <person name="Finn R."/>
            <person name="Kale V."/>
            <person name="Holt S."/>
            <person name="Cochrane G."/>
            <person name="Meng A."/>
            <person name="Brown T."/>
            <person name="Cohen L."/>
        </authorList>
    </citation>
    <scope>NUCLEOTIDE SEQUENCE</scope>
    <source>
        <strain evidence="2">Isolate 1302-5</strain>
    </source>
</reference>
<feature type="region of interest" description="Disordered" evidence="1">
    <location>
        <begin position="120"/>
        <end position="277"/>
    </location>
</feature>
<name>A0A7S4K5G7_9STRA</name>
<feature type="region of interest" description="Disordered" evidence="1">
    <location>
        <begin position="348"/>
        <end position="409"/>
    </location>
</feature>
<evidence type="ECO:0000256" key="1">
    <source>
        <dbReference type="SAM" id="MobiDB-lite"/>
    </source>
</evidence>
<organism evidence="2">
    <name type="scientific">Odontella aurita</name>
    <dbReference type="NCBI Taxonomy" id="265563"/>
    <lineage>
        <taxon>Eukaryota</taxon>
        <taxon>Sar</taxon>
        <taxon>Stramenopiles</taxon>
        <taxon>Ochrophyta</taxon>
        <taxon>Bacillariophyta</taxon>
        <taxon>Mediophyceae</taxon>
        <taxon>Biddulphiophycidae</taxon>
        <taxon>Eupodiscales</taxon>
        <taxon>Odontellaceae</taxon>
        <taxon>Odontella</taxon>
    </lineage>
</organism>
<feature type="compositionally biased region" description="Basic residues" evidence="1">
    <location>
        <begin position="248"/>
        <end position="266"/>
    </location>
</feature>
<feature type="region of interest" description="Disordered" evidence="1">
    <location>
        <begin position="1"/>
        <end position="37"/>
    </location>
</feature>
<evidence type="ECO:0000313" key="2">
    <source>
        <dbReference type="EMBL" id="CAE2284597.1"/>
    </source>
</evidence>
<dbReference type="EMBL" id="HBKQ01057999">
    <property type="protein sequence ID" value="CAE2284597.1"/>
    <property type="molecule type" value="Transcribed_RNA"/>
</dbReference>
<feature type="compositionally biased region" description="Basic residues" evidence="1">
    <location>
        <begin position="373"/>
        <end position="385"/>
    </location>
</feature>
<feature type="compositionally biased region" description="Acidic residues" evidence="1">
    <location>
        <begin position="125"/>
        <end position="143"/>
    </location>
</feature>
<feature type="compositionally biased region" description="Low complexity" evidence="1">
    <location>
        <begin position="27"/>
        <end position="37"/>
    </location>
</feature>
<feature type="compositionally biased region" description="Basic and acidic residues" evidence="1">
    <location>
        <begin position="144"/>
        <end position="183"/>
    </location>
</feature>
<feature type="region of interest" description="Disordered" evidence="1">
    <location>
        <begin position="57"/>
        <end position="101"/>
    </location>
</feature>
<feature type="compositionally biased region" description="Basic residues" evidence="1">
    <location>
        <begin position="75"/>
        <end position="94"/>
    </location>
</feature>
<accession>A0A7S4K5G7</accession>
<proteinExistence type="predicted"/>
<protein>
    <submittedName>
        <fullName evidence="2">Uncharacterized protein</fullName>
    </submittedName>
</protein>
<feature type="compositionally biased region" description="Low complexity" evidence="1">
    <location>
        <begin position="267"/>
        <end position="277"/>
    </location>
</feature>
<feature type="compositionally biased region" description="Basic residues" evidence="1">
    <location>
        <begin position="1"/>
        <end position="23"/>
    </location>
</feature>
<dbReference type="AlphaFoldDB" id="A0A7S4K5G7"/>
<feature type="compositionally biased region" description="Low complexity" evidence="1">
    <location>
        <begin position="190"/>
        <end position="212"/>
    </location>
</feature>
<feature type="compositionally biased region" description="Basic and acidic residues" evidence="1">
    <location>
        <begin position="215"/>
        <end position="230"/>
    </location>
</feature>
<gene>
    <name evidence="2" type="ORF">OAUR00152_LOCUS39631</name>
</gene>
<sequence length="409" mass="44554">MAANDRRKRGRGRGSVMARRRRPSPSPTAHTSRSYYTDYTKDTDTYIHADDTAVETYLEEESDSVVEVWEDSKKRDRRSRSRRSRSRSRSRKTAGRGYGCGEMRAAAWKSAADGCAFRLAAGGSTDDDEEDYSSSSSDDDDIRDDSGGGRSSDDRRAGGRDQGRGTDRGRSNGHGDARLESSRARGGGRQRAPGSGILPPLRGSSSNNSSNGRGEGGRNARDGRRSRMDASDTGLNTYDDGFAFPNHRGSKKAPLSKRVPPRKKAPPRATAAVGAAANASGQKLFITNDKAIYVPRNIRWSSDTPPLPVPKPGNFVCASLKTELDSGRTSKACVELDARHLRLSQTVSALPAPSYSPRGMRKGGASGKGQQQQKKRSSSSRRQRQRQQPGSVLASIDQYRPSRTAEHRF</sequence>